<evidence type="ECO:0000313" key="3">
    <source>
        <dbReference type="Proteomes" id="UP000004826"/>
    </source>
</evidence>
<dbReference type="RefSeq" id="WP_002917866.1">
    <property type="nucleotide sequence ID" value="NZ_GL878560.1"/>
</dbReference>
<sequence length="429" mass="50757">MLKKIFLILLVILLHFNGINNMSGYINVSNGDLFKFLNLLFLYFSIYVLVTSIVFVILLSYDFLINISYTRLELIVEERGRLAIKERNIRASLIWIRIDYSLSKIYYKNRLGWVTYGTSPNDSKVWRGIINKPIKKILNFLISIPAVISLGMTSLLLLYLNDSKQFLLYIDLIKTTLFKLLSLEINFGEVLTRLPAMVALITIIPTLFFFYFYNQQREVKRVIDEKHGELFREIVLKHEELSNIMDKLIYDFSMNMDYVINDQDIIVKSFLNKMIPNYSELDKSYYFNEFGMLDKHLNNFVEIKNMAKVIKFLLQTRDKTSIWKLFVKRYDILQLCTQFSKLDTEEKIDRLFFTKKGMSLRLSSVDMKSCTYDINSLDEETTNQLDVLLYDIYESIRTLYSLKKYNDSLIGYLYPTAFEKTLLKIFIKK</sequence>
<dbReference type="PATRIC" id="fig|888818.3.peg.2112"/>
<dbReference type="AlphaFoldDB" id="F2CHA0"/>
<feature type="transmembrane region" description="Helical" evidence="1">
    <location>
        <begin position="40"/>
        <end position="61"/>
    </location>
</feature>
<gene>
    <name evidence="2" type="ORF">HMPREF9391_2166</name>
</gene>
<evidence type="ECO:0000313" key="2">
    <source>
        <dbReference type="EMBL" id="EGF17655.1"/>
    </source>
</evidence>
<keyword evidence="1" id="KW-0472">Membrane</keyword>
<protein>
    <submittedName>
        <fullName evidence="2">Uncharacterized protein</fullName>
    </submittedName>
</protein>
<dbReference type="Proteomes" id="UP000004826">
    <property type="component" value="Unassembled WGS sequence"/>
</dbReference>
<comment type="caution">
    <text evidence="2">The sequence shown here is derived from an EMBL/GenBank/DDBJ whole genome shotgun (WGS) entry which is preliminary data.</text>
</comment>
<evidence type="ECO:0000256" key="1">
    <source>
        <dbReference type="SAM" id="Phobius"/>
    </source>
</evidence>
<organism evidence="2 3">
    <name type="scientific">Streptococcus sanguinis SK408</name>
    <dbReference type="NCBI Taxonomy" id="888818"/>
    <lineage>
        <taxon>Bacteria</taxon>
        <taxon>Bacillati</taxon>
        <taxon>Bacillota</taxon>
        <taxon>Bacilli</taxon>
        <taxon>Lactobacillales</taxon>
        <taxon>Streptococcaceae</taxon>
        <taxon>Streptococcus</taxon>
    </lineage>
</organism>
<keyword evidence="1" id="KW-0812">Transmembrane</keyword>
<feature type="transmembrane region" description="Helical" evidence="1">
    <location>
        <begin position="137"/>
        <end position="160"/>
    </location>
</feature>
<keyword evidence="1" id="KW-1133">Transmembrane helix</keyword>
<reference evidence="2 3" key="1">
    <citation type="submission" date="2011-02" db="EMBL/GenBank/DDBJ databases">
        <authorList>
            <person name="Muzny D."/>
            <person name="Qin X."/>
            <person name="Deng J."/>
            <person name="Jiang H."/>
            <person name="Liu Y."/>
            <person name="Qu J."/>
            <person name="Song X.-Z."/>
            <person name="Zhang L."/>
            <person name="Thornton R."/>
            <person name="Coyle M."/>
            <person name="Francisco L."/>
            <person name="Jackson L."/>
            <person name="Javaid M."/>
            <person name="Korchina V."/>
            <person name="Kovar C."/>
            <person name="Mata R."/>
            <person name="Mathew T."/>
            <person name="Ngo R."/>
            <person name="Nguyen L."/>
            <person name="Nguyen N."/>
            <person name="Okwuonu G."/>
            <person name="Ongeri F."/>
            <person name="Pham C."/>
            <person name="Simmons D."/>
            <person name="Wilczek-Boney K."/>
            <person name="Hale W."/>
            <person name="Jakkamsetti A."/>
            <person name="Pham P."/>
            <person name="Ruth R."/>
            <person name="San Lucas F."/>
            <person name="Warren J."/>
            <person name="Zhang J."/>
            <person name="Zhao Z."/>
            <person name="Zhou C."/>
            <person name="Zhu D."/>
            <person name="Lee S."/>
            <person name="Bess C."/>
            <person name="Blankenburg K."/>
            <person name="Forbes L."/>
            <person name="Fu Q."/>
            <person name="Gubbala S."/>
            <person name="Hirani K."/>
            <person name="Jayaseelan J.C."/>
            <person name="Lara F."/>
            <person name="Munidasa M."/>
            <person name="Palculict T."/>
            <person name="Patil S."/>
            <person name="Pu L.-L."/>
            <person name="Saada N."/>
            <person name="Tang L."/>
            <person name="Weissenberger G."/>
            <person name="Zhu Y."/>
            <person name="Hemphill L."/>
            <person name="Shang Y."/>
            <person name="Youmans B."/>
            <person name="Ayvaz T."/>
            <person name="Ross M."/>
            <person name="Santibanez J."/>
            <person name="Aqrawi P."/>
            <person name="Gross S."/>
            <person name="Joshi V."/>
            <person name="Fowler G."/>
            <person name="Nazareth L."/>
            <person name="Reid J."/>
            <person name="Worley K."/>
            <person name="Petrosino J."/>
            <person name="Highlander S."/>
            <person name="Gibbs R."/>
        </authorList>
    </citation>
    <scope>NUCLEOTIDE SEQUENCE [LARGE SCALE GENOMIC DNA]</scope>
    <source>
        <strain evidence="2 3">SK408</strain>
    </source>
</reference>
<proteinExistence type="predicted"/>
<dbReference type="HOGENOM" id="CLU_656792_0_0_9"/>
<accession>F2CHA0</accession>
<feature type="transmembrane region" description="Helical" evidence="1">
    <location>
        <begin position="194"/>
        <end position="213"/>
    </location>
</feature>
<name>F2CHA0_STRSA</name>
<dbReference type="EMBL" id="AFBE01000012">
    <property type="protein sequence ID" value="EGF17655.1"/>
    <property type="molecule type" value="Genomic_DNA"/>
</dbReference>